<dbReference type="HOGENOM" id="CLU_122744_0_0_9"/>
<dbReference type="EMBL" id="CP003732">
    <property type="protein sequence ID" value="AFV12633.1"/>
    <property type="molecule type" value="Genomic_DNA"/>
</dbReference>
<name>K4LIB0_THEPS</name>
<sequence>MVIINYSHPLTPEQLQQLEKIAGEKVERVIEVDAQIDPQKPLAPQVVAMAERTGLAAKEWQTVPILVNPPSLNISAAVLMAELHGRMGYFPPVLRLRLVRGSLPPRFEVAEIINLQAVREGARAKR</sequence>
<dbReference type="OrthoDB" id="597445at2"/>
<gene>
    <name evidence="1" type="ordered locus">Tph_c24560</name>
</gene>
<organism evidence="1 2">
    <name type="scientific">Thermacetogenium phaeum (strain ATCC BAA-254 / DSM 26808 / PB)</name>
    <dbReference type="NCBI Taxonomy" id="1089553"/>
    <lineage>
        <taxon>Bacteria</taxon>
        <taxon>Bacillati</taxon>
        <taxon>Bacillota</taxon>
        <taxon>Clostridia</taxon>
        <taxon>Thermoanaerobacterales</taxon>
        <taxon>Thermoanaerobacteraceae</taxon>
        <taxon>Thermacetogenium</taxon>
    </lineage>
</organism>
<protein>
    <submittedName>
        <fullName evidence="1">Uncharacterized protein</fullName>
    </submittedName>
</protein>
<keyword evidence="2" id="KW-1185">Reference proteome</keyword>
<evidence type="ECO:0000313" key="2">
    <source>
        <dbReference type="Proteomes" id="UP000000467"/>
    </source>
</evidence>
<dbReference type="Proteomes" id="UP000000467">
    <property type="component" value="Chromosome"/>
</dbReference>
<dbReference type="KEGG" id="tpz:Tph_c24560"/>
<dbReference type="STRING" id="1089553.Tph_c24560"/>
<dbReference type="AlphaFoldDB" id="K4LIB0"/>
<dbReference type="NCBIfam" id="NF040560">
    <property type="entry name" value="CAS_Csx15"/>
    <property type="match status" value="1"/>
</dbReference>
<dbReference type="RefSeq" id="WP_015051495.1">
    <property type="nucleotide sequence ID" value="NC_018870.1"/>
</dbReference>
<accession>K4LIB0</accession>
<evidence type="ECO:0000313" key="1">
    <source>
        <dbReference type="EMBL" id="AFV12633.1"/>
    </source>
</evidence>
<dbReference type="eggNOG" id="COG2865">
    <property type="taxonomic scope" value="Bacteria"/>
</dbReference>
<reference evidence="1 2" key="1">
    <citation type="journal article" date="2012" name="BMC Genomics">
        <title>Genome-guided analysis of physiological and morphological traits of the fermentative acetate oxidizer Thermacetogenium phaeum.</title>
        <authorList>
            <person name="Oehler D."/>
            <person name="Poehlein A."/>
            <person name="Leimbach A."/>
            <person name="Muller N."/>
            <person name="Daniel R."/>
            <person name="Gottschalk G."/>
            <person name="Schink B."/>
        </authorList>
    </citation>
    <scope>NUCLEOTIDE SEQUENCE [LARGE SCALE GENOMIC DNA]</scope>
    <source>
        <strain evidence="2">ATCC BAA-254 / DSM 26808 / PB</strain>
    </source>
</reference>
<proteinExistence type="predicted"/>
<dbReference type="CDD" id="cd09766">
    <property type="entry name" value="Csx15_I-U"/>
    <property type="match status" value="1"/>
</dbReference>